<comment type="caution">
    <text evidence="1">The sequence shown here is derived from an EMBL/GenBank/DDBJ whole genome shotgun (WGS) entry which is preliminary data.</text>
</comment>
<name>Q4SU24_TETNG</name>
<evidence type="ECO:0000313" key="1">
    <source>
        <dbReference type="EMBL" id="CAF95858.1"/>
    </source>
</evidence>
<sequence length="37" mass="4177">KLHAKIQEHLGEYEQLPLVALALDMDINAYSILLQGK</sequence>
<reference evidence="1" key="1">
    <citation type="journal article" date="2004" name="Nature">
        <title>Genome duplication in the teleost fish Tetraodon nigroviridis reveals the early vertebrate proto-karyotype.</title>
        <authorList>
            <person name="Jaillon O."/>
            <person name="Aury J.-M."/>
            <person name="Brunet F."/>
            <person name="Petit J.-L."/>
            <person name="Stange-Thomann N."/>
            <person name="Mauceli E."/>
            <person name="Bouneau L."/>
            <person name="Fischer C."/>
            <person name="Ozouf-Costaz C."/>
            <person name="Bernot A."/>
            <person name="Nicaud S."/>
            <person name="Jaffe D."/>
            <person name="Fisher S."/>
            <person name="Lutfalla G."/>
            <person name="Dossat C."/>
            <person name="Segurens B."/>
            <person name="Dasilva C."/>
            <person name="Salanoubat M."/>
            <person name="Levy M."/>
            <person name="Boudet N."/>
            <person name="Castellano S."/>
            <person name="Anthouard V."/>
            <person name="Jubin C."/>
            <person name="Castelli V."/>
            <person name="Katinka M."/>
            <person name="Vacherie B."/>
            <person name="Biemont C."/>
            <person name="Skalli Z."/>
            <person name="Cattolico L."/>
            <person name="Poulain J."/>
            <person name="De Berardinis V."/>
            <person name="Cruaud C."/>
            <person name="Duprat S."/>
            <person name="Brottier P."/>
            <person name="Coutanceau J.-P."/>
            <person name="Gouzy J."/>
            <person name="Parra G."/>
            <person name="Lardier G."/>
            <person name="Chapple C."/>
            <person name="McKernan K.J."/>
            <person name="McEwan P."/>
            <person name="Bosak S."/>
            <person name="Kellis M."/>
            <person name="Volff J.-N."/>
            <person name="Guigo R."/>
            <person name="Zody M.C."/>
            <person name="Mesirov J."/>
            <person name="Lindblad-Toh K."/>
            <person name="Birren B."/>
            <person name="Nusbaum C."/>
            <person name="Kahn D."/>
            <person name="Robinson-Rechavi M."/>
            <person name="Laudet V."/>
            <person name="Schachter V."/>
            <person name="Quetier F."/>
            <person name="Saurin W."/>
            <person name="Scarpelli C."/>
            <person name="Wincker P."/>
            <person name="Lander E.S."/>
            <person name="Weissenbach J."/>
            <person name="Roest Crollius H."/>
        </authorList>
    </citation>
    <scope>NUCLEOTIDE SEQUENCE [LARGE SCALE GENOMIC DNA]</scope>
</reference>
<dbReference type="Gene3D" id="1.20.5.170">
    <property type="match status" value="1"/>
</dbReference>
<gene>
    <name evidence="1" type="ORF">GSTENG00012662001</name>
</gene>
<proteinExistence type="predicted"/>
<dbReference type="SUPFAM" id="SSF64593">
    <property type="entry name" value="Intermediate filament protein, coiled coil region"/>
    <property type="match status" value="1"/>
</dbReference>
<dbReference type="KEGG" id="tng:GSTEN00012662G001"/>
<reference evidence="1" key="2">
    <citation type="submission" date="2004-02" db="EMBL/GenBank/DDBJ databases">
        <authorList>
            <consortium name="Genoscope"/>
            <consortium name="Whitehead Institute Centre for Genome Research"/>
        </authorList>
    </citation>
    <scope>NUCLEOTIDE SEQUENCE</scope>
</reference>
<organism evidence="1">
    <name type="scientific">Tetraodon nigroviridis</name>
    <name type="common">Spotted green pufferfish</name>
    <name type="synonym">Chelonodon nigroviridis</name>
    <dbReference type="NCBI Taxonomy" id="99883"/>
    <lineage>
        <taxon>Eukaryota</taxon>
        <taxon>Metazoa</taxon>
        <taxon>Chordata</taxon>
        <taxon>Craniata</taxon>
        <taxon>Vertebrata</taxon>
        <taxon>Euteleostomi</taxon>
        <taxon>Actinopterygii</taxon>
        <taxon>Neopterygii</taxon>
        <taxon>Teleostei</taxon>
        <taxon>Neoteleostei</taxon>
        <taxon>Acanthomorphata</taxon>
        <taxon>Eupercaria</taxon>
        <taxon>Tetraodontiformes</taxon>
        <taxon>Tetradontoidea</taxon>
        <taxon>Tetraodontidae</taxon>
        <taxon>Tetraodon</taxon>
    </lineage>
</organism>
<protein>
    <submittedName>
        <fullName evidence="1">(spotted green pufferfish) hypothetical protein</fullName>
    </submittedName>
</protein>
<accession>Q4SU24</accession>
<dbReference type="EMBL" id="CAAE01014034">
    <property type="protein sequence ID" value="CAF95858.1"/>
    <property type="molecule type" value="Genomic_DNA"/>
</dbReference>
<feature type="non-terminal residue" evidence="1">
    <location>
        <position position="1"/>
    </location>
</feature>
<dbReference type="AlphaFoldDB" id="Q4SU24"/>